<evidence type="ECO:0000313" key="1">
    <source>
        <dbReference type="EMBL" id="MBX73033.1"/>
    </source>
</evidence>
<name>A0A2P2R1B3_RHIMU</name>
<reference evidence="1" key="1">
    <citation type="submission" date="2018-02" db="EMBL/GenBank/DDBJ databases">
        <title>Rhizophora mucronata_Transcriptome.</title>
        <authorList>
            <person name="Meera S.P."/>
            <person name="Sreeshan A."/>
            <person name="Augustine A."/>
        </authorList>
    </citation>
    <scope>NUCLEOTIDE SEQUENCE</scope>
    <source>
        <tissue evidence="1">Leaf</tissue>
    </source>
</reference>
<accession>A0A2P2R1B3</accession>
<sequence>MQQSYIGFLFLSFPSTLSLSRRFCFCRWFSLSSVSFCRRPLHQPL</sequence>
<proteinExistence type="predicted"/>
<dbReference type="AlphaFoldDB" id="A0A2P2R1B3"/>
<dbReference type="EMBL" id="GGEC01092549">
    <property type="protein sequence ID" value="MBX73033.1"/>
    <property type="molecule type" value="Transcribed_RNA"/>
</dbReference>
<protein>
    <submittedName>
        <fullName evidence="1">Uncharacterized protein</fullName>
    </submittedName>
</protein>
<organism evidence="1">
    <name type="scientific">Rhizophora mucronata</name>
    <name type="common">Asiatic mangrove</name>
    <dbReference type="NCBI Taxonomy" id="61149"/>
    <lineage>
        <taxon>Eukaryota</taxon>
        <taxon>Viridiplantae</taxon>
        <taxon>Streptophyta</taxon>
        <taxon>Embryophyta</taxon>
        <taxon>Tracheophyta</taxon>
        <taxon>Spermatophyta</taxon>
        <taxon>Magnoliopsida</taxon>
        <taxon>eudicotyledons</taxon>
        <taxon>Gunneridae</taxon>
        <taxon>Pentapetalae</taxon>
        <taxon>rosids</taxon>
        <taxon>fabids</taxon>
        <taxon>Malpighiales</taxon>
        <taxon>Rhizophoraceae</taxon>
        <taxon>Rhizophora</taxon>
    </lineage>
</organism>